<dbReference type="InterPro" id="IPR006179">
    <property type="entry name" value="5_nucleotidase/apyrase"/>
</dbReference>
<keyword evidence="3" id="KW-0547">Nucleotide-binding</keyword>
<evidence type="ECO:0000313" key="6">
    <source>
        <dbReference type="Proteomes" id="UP000595009"/>
    </source>
</evidence>
<feature type="signal peptide" evidence="3">
    <location>
        <begin position="1"/>
        <end position="19"/>
    </location>
</feature>
<dbReference type="GO" id="GO:0046872">
    <property type="term" value="F:metal ion binding"/>
    <property type="evidence" value="ECO:0007669"/>
    <property type="project" value="InterPro"/>
</dbReference>
<dbReference type="GO" id="GO:0016788">
    <property type="term" value="F:hydrolase activity, acting on ester bonds"/>
    <property type="evidence" value="ECO:0007669"/>
    <property type="project" value="InterPro"/>
</dbReference>
<dbReference type="InterPro" id="IPR029052">
    <property type="entry name" value="Metallo-depent_PP-like"/>
</dbReference>
<dbReference type="Gene3D" id="3.90.780.10">
    <property type="entry name" value="5'-Nucleotidase, C-terminal domain"/>
    <property type="match status" value="1"/>
</dbReference>
<dbReference type="PANTHER" id="PTHR11575:SF6">
    <property type="entry name" value="2',3'-CYCLIC-NUCLEOTIDE 2'-PHOSPHODIESTERASE_3'-NUCLEOTIDASE"/>
    <property type="match status" value="1"/>
</dbReference>
<sequence>MKKLLCSLFALSAVSTAMAQEVNIKLLGTSDVHGRIVPWSYGADVEDKSGSYAQIATYVKDVRKNNKNVVLVEVGDAIQDNQIDVFAKDKKYYKDHPIPKVLNEMNYDIFVLGNHEFNFGMKALDEILKDIKAKKLTANFYHKKNDKRYIDATTIIEKDGVKLGIIGLSTPMSAKFEEDTGNLKDMKFTSPTEEARTQVEKLKAKGVDAIIAVTHMGIDNENNIPDTGMRDVINAVDGIDVVIAGHMHKDVPSETIKNTLITEPHRYGTVVSEVDLTFDINDKKEVKLVKKESKTVPVKALEADKKIVEIYKPYHEKLRELNNVVIGQTANEMVPQETKHGVSAVFSKDTGLSSFINDVEQHYSGADVVTFSFDHQKARMDKGDIKKKDIIFNYRYAGGDVTVYEMTGKQLKEYMEWSANYFDTIQPGDTEYRYNAERKKSKYVTYDIFGGVNYKIDLRNPQGSKIVDLTLADGKPVTDDMKLKVGMNSYRFAQLNGKGGIWEGQKIPVLWESKVAMGREKGTIQNMMIDYITNVKKGKIDGQSHNRWEIIGLN</sequence>
<dbReference type="Pfam" id="PF02872">
    <property type="entry name" value="5_nucleotid_C"/>
    <property type="match status" value="1"/>
</dbReference>
<dbReference type="SMART" id="SM00854">
    <property type="entry name" value="PGA_cap"/>
    <property type="match status" value="1"/>
</dbReference>
<feature type="chain" id="PRO_5029942528" evidence="3">
    <location>
        <begin position="20"/>
        <end position="554"/>
    </location>
</feature>
<dbReference type="PANTHER" id="PTHR11575">
    <property type="entry name" value="5'-NUCLEOTIDASE-RELATED"/>
    <property type="match status" value="1"/>
</dbReference>
<name>A0A7M1NXJ9_HAEPA</name>
<dbReference type="GO" id="GO:0000166">
    <property type="term" value="F:nucleotide binding"/>
    <property type="evidence" value="ECO:0007669"/>
    <property type="project" value="UniProtKB-KW"/>
</dbReference>
<dbReference type="InterPro" id="IPR004843">
    <property type="entry name" value="Calcineurin-like_PHP"/>
</dbReference>
<keyword evidence="3" id="KW-0378">Hydrolase</keyword>
<dbReference type="InterPro" id="IPR019079">
    <property type="entry name" value="Capsule_synth_CapA"/>
</dbReference>
<dbReference type="PROSITE" id="PS00786">
    <property type="entry name" value="5_NUCLEOTIDASE_2"/>
    <property type="match status" value="1"/>
</dbReference>
<accession>A0A7M1NXJ9</accession>
<evidence type="ECO:0000259" key="4">
    <source>
        <dbReference type="SMART" id="SM00854"/>
    </source>
</evidence>
<comment type="similarity">
    <text evidence="1 3">Belongs to the 5'-nucleotidase family.</text>
</comment>
<proteinExistence type="inferred from homology"/>
<dbReference type="GO" id="GO:0009166">
    <property type="term" value="P:nucleotide catabolic process"/>
    <property type="evidence" value="ECO:0007669"/>
    <property type="project" value="InterPro"/>
</dbReference>
<dbReference type="InterPro" id="IPR006146">
    <property type="entry name" value="5'-Nucleotdase_CS"/>
</dbReference>
<reference evidence="5 6" key="1">
    <citation type="submission" date="2020-10" db="EMBL/GenBank/DDBJ databases">
        <title>Genomic diversity and antimicrobial resistance of Haemophilus colonising the airways of young children with cystic fibrosis.</title>
        <authorList>
            <person name="Watts S.C."/>
            <person name="Judd L.M."/>
            <person name="Carzino R."/>
            <person name="Ranganathan S."/>
            <person name="Holt K.E."/>
        </authorList>
    </citation>
    <scope>NUCLEOTIDE SEQUENCE [LARGE SCALE GENOMIC DNA]</scope>
    <source>
        <strain evidence="5 6">M1C137_2</strain>
    </source>
</reference>
<keyword evidence="2 3" id="KW-0732">Signal</keyword>
<gene>
    <name evidence="5" type="ORF">INP94_01930</name>
</gene>
<evidence type="ECO:0000313" key="5">
    <source>
        <dbReference type="EMBL" id="QOR17675.1"/>
    </source>
</evidence>
<dbReference type="InterPro" id="IPR036907">
    <property type="entry name" value="5'-Nucleotdase_C_sf"/>
</dbReference>
<dbReference type="Proteomes" id="UP000595009">
    <property type="component" value="Chromosome"/>
</dbReference>
<dbReference type="SUPFAM" id="SSF56300">
    <property type="entry name" value="Metallo-dependent phosphatases"/>
    <property type="match status" value="1"/>
</dbReference>
<protein>
    <submittedName>
        <fullName evidence="5">Bifunctional metallophosphatase/5'-nucleotidase</fullName>
    </submittedName>
</protein>
<dbReference type="AlphaFoldDB" id="A0A7M1NXJ9"/>
<feature type="domain" description="Capsule synthesis protein CapA" evidence="4">
    <location>
        <begin position="70"/>
        <end position="264"/>
    </location>
</feature>
<dbReference type="PRINTS" id="PR01607">
    <property type="entry name" value="APYRASEFAMLY"/>
</dbReference>
<evidence type="ECO:0000256" key="1">
    <source>
        <dbReference type="ARBA" id="ARBA00006654"/>
    </source>
</evidence>
<dbReference type="InterPro" id="IPR008334">
    <property type="entry name" value="5'-Nucleotdase_C"/>
</dbReference>
<organism evidence="5 6">
    <name type="scientific">Haemophilus parainfluenzae</name>
    <dbReference type="NCBI Taxonomy" id="729"/>
    <lineage>
        <taxon>Bacteria</taxon>
        <taxon>Pseudomonadati</taxon>
        <taxon>Pseudomonadota</taxon>
        <taxon>Gammaproteobacteria</taxon>
        <taxon>Pasteurellales</taxon>
        <taxon>Pasteurellaceae</taxon>
        <taxon>Haemophilus</taxon>
    </lineage>
</organism>
<dbReference type="Gene3D" id="3.60.21.10">
    <property type="match status" value="1"/>
</dbReference>
<dbReference type="Pfam" id="PF00149">
    <property type="entry name" value="Metallophos"/>
    <property type="match status" value="1"/>
</dbReference>
<dbReference type="GO" id="GO:0030288">
    <property type="term" value="C:outer membrane-bounded periplasmic space"/>
    <property type="evidence" value="ECO:0007669"/>
    <property type="project" value="TreeGrafter"/>
</dbReference>
<dbReference type="RefSeq" id="WP_197543864.1">
    <property type="nucleotide sequence ID" value="NZ_CP063120.1"/>
</dbReference>
<evidence type="ECO:0000256" key="2">
    <source>
        <dbReference type="ARBA" id="ARBA00022729"/>
    </source>
</evidence>
<evidence type="ECO:0000256" key="3">
    <source>
        <dbReference type="RuleBase" id="RU362119"/>
    </source>
</evidence>
<dbReference type="EMBL" id="CP063120">
    <property type="protein sequence ID" value="QOR17675.1"/>
    <property type="molecule type" value="Genomic_DNA"/>
</dbReference>
<dbReference type="SUPFAM" id="SSF55816">
    <property type="entry name" value="5'-nucleotidase (syn. UDP-sugar hydrolase), C-terminal domain"/>
    <property type="match status" value="1"/>
</dbReference>